<dbReference type="AlphaFoldDB" id="L8HIL7"/>
<dbReference type="InterPro" id="IPR033927">
    <property type="entry name" value="WASPfam_EVH1"/>
</dbReference>
<sequence>MGGNTLNEGESQMVYSSAGGQVKSTAVARLYMSQGNTWAYSHLWGAAALVAVDGDAGAHYIRLVDLQSGQVTWEQELYDRFEYQSATPFFHTFEGNDAVIGLSFADESDAATFHHAVASFGSAAGAMSFGSSLADQLASAQLKSAEDRSVPDLAGLNEEQSSTLADTLAKAMAARRVDMRADEDELDSDDEWSD</sequence>
<evidence type="ECO:0000313" key="3">
    <source>
        <dbReference type="Proteomes" id="UP000011083"/>
    </source>
</evidence>
<dbReference type="Gene3D" id="2.30.29.30">
    <property type="entry name" value="Pleckstrin-homology domain (PH domain)/Phosphotyrosine-binding domain (PTB)"/>
    <property type="match status" value="1"/>
</dbReference>
<dbReference type="GeneID" id="14926086"/>
<reference evidence="2 3" key="1">
    <citation type="journal article" date="2013" name="Genome Biol.">
        <title>Genome of Acanthamoeba castellanii highlights extensive lateral gene transfer and early evolution of tyrosine kinase signaling.</title>
        <authorList>
            <person name="Clarke M."/>
            <person name="Lohan A.J."/>
            <person name="Liu B."/>
            <person name="Lagkouvardos I."/>
            <person name="Roy S."/>
            <person name="Zafar N."/>
            <person name="Bertelli C."/>
            <person name="Schilde C."/>
            <person name="Kianianmomeni A."/>
            <person name="Burglin T.R."/>
            <person name="Frech C."/>
            <person name="Turcotte B."/>
            <person name="Kopec K.O."/>
            <person name="Synnott J.M."/>
            <person name="Choo C."/>
            <person name="Paponov I."/>
            <person name="Finkler A."/>
            <person name="Soon Heng Tan C."/>
            <person name="Hutchins A.P."/>
            <person name="Weinmeier T."/>
            <person name="Rattei T."/>
            <person name="Chu J.S."/>
            <person name="Gimenez G."/>
            <person name="Irimia M."/>
            <person name="Rigden D.J."/>
            <person name="Fitzpatrick D.A."/>
            <person name="Lorenzo-Morales J."/>
            <person name="Bateman A."/>
            <person name="Chiu C.H."/>
            <person name="Tang P."/>
            <person name="Hegemann P."/>
            <person name="Fromm H."/>
            <person name="Raoult D."/>
            <person name="Greub G."/>
            <person name="Miranda-Saavedra D."/>
            <person name="Chen N."/>
            <person name="Nash P."/>
            <person name="Ginger M.L."/>
            <person name="Horn M."/>
            <person name="Schaap P."/>
            <person name="Caler L."/>
            <person name="Loftus B."/>
        </authorList>
    </citation>
    <scope>NUCLEOTIDE SEQUENCE [LARGE SCALE GENOMIC DNA]</scope>
    <source>
        <strain evidence="2 3">Neff</strain>
    </source>
</reference>
<dbReference type="VEuPathDB" id="AmoebaDB:ACA1_287240"/>
<dbReference type="SMART" id="SM00461">
    <property type="entry name" value="WH1"/>
    <property type="match status" value="1"/>
</dbReference>
<dbReference type="STRING" id="1257118.L8HIL7"/>
<dbReference type="RefSeq" id="XP_004357434.1">
    <property type="nucleotide sequence ID" value="XM_004357378.1"/>
</dbReference>
<evidence type="ECO:0000313" key="2">
    <source>
        <dbReference type="EMBL" id="ELR25045.1"/>
    </source>
</evidence>
<evidence type="ECO:0000259" key="1">
    <source>
        <dbReference type="PROSITE" id="PS50229"/>
    </source>
</evidence>
<gene>
    <name evidence="2" type="ORF">ACA1_287240</name>
</gene>
<proteinExistence type="predicted"/>
<organism evidence="2 3">
    <name type="scientific">Acanthamoeba castellanii (strain ATCC 30010 / Neff)</name>
    <dbReference type="NCBI Taxonomy" id="1257118"/>
    <lineage>
        <taxon>Eukaryota</taxon>
        <taxon>Amoebozoa</taxon>
        <taxon>Discosea</taxon>
        <taxon>Longamoebia</taxon>
        <taxon>Centramoebida</taxon>
        <taxon>Acanthamoebidae</taxon>
        <taxon>Acanthamoeba</taxon>
    </lineage>
</organism>
<accession>L8HIL7</accession>
<dbReference type="CDD" id="cd01205">
    <property type="entry name" value="EVH1_WASP-like"/>
    <property type="match status" value="1"/>
</dbReference>
<dbReference type="KEGG" id="acan:ACA1_287240"/>
<protein>
    <submittedName>
        <fullName evidence="2">WH1 domain containing protein</fullName>
    </submittedName>
</protein>
<dbReference type="Pfam" id="PF00568">
    <property type="entry name" value="WH1"/>
    <property type="match status" value="1"/>
</dbReference>
<dbReference type="Proteomes" id="UP000011083">
    <property type="component" value="Unassembled WGS sequence"/>
</dbReference>
<dbReference type="PROSITE" id="PS50229">
    <property type="entry name" value="WH1"/>
    <property type="match status" value="1"/>
</dbReference>
<dbReference type="InterPro" id="IPR000697">
    <property type="entry name" value="WH1/EVH1_dom"/>
</dbReference>
<dbReference type="SUPFAM" id="SSF50729">
    <property type="entry name" value="PH domain-like"/>
    <property type="match status" value="1"/>
</dbReference>
<dbReference type="EMBL" id="KB007805">
    <property type="protein sequence ID" value="ELR25045.1"/>
    <property type="molecule type" value="Genomic_DNA"/>
</dbReference>
<name>L8HIL7_ACACF</name>
<keyword evidence="3" id="KW-1185">Reference proteome</keyword>
<feature type="domain" description="WH1" evidence="1">
    <location>
        <begin position="15"/>
        <end position="124"/>
    </location>
</feature>
<dbReference type="InterPro" id="IPR011993">
    <property type="entry name" value="PH-like_dom_sf"/>
</dbReference>
<dbReference type="OrthoDB" id="8963340at2759"/>